<keyword evidence="2" id="KW-1185">Reference proteome</keyword>
<evidence type="ECO:0000313" key="2">
    <source>
        <dbReference type="Proteomes" id="UP000789901"/>
    </source>
</evidence>
<feature type="non-terminal residue" evidence="1">
    <location>
        <position position="1"/>
    </location>
</feature>
<dbReference type="Proteomes" id="UP000789901">
    <property type="component" value="Unassembled WGS sequence"/>
</dbReference>
<protein>
    <submittedName>
        <fullName evidence="1">16708_t:CDS:1</fullName>
    </submittedName>
</protein>
<reference evidence="1 2" key="1">
    <citation type="submission" date="2021-06" db="EMBL/GenBank/DDBJ databases">
        <authorList>
            <person name="Kallberg Y."/>
            <person name="Tangrot J."/>
            <person name="Rosling A."/>
        </authorList>
    </citation>
    <scope>NUCLEOTIDE SEQUENCE [LARGE SCALE GENOMIC DNA]</scope>
    <source>
        <strain evidence="1 2">120-4 pot B 10/14</strain>
    </source>
</reference>
<evidence type="ECO:0000313" key="1">
    <source>
        <dbReference type="EMBL" id="CAG8847969.1"/>
    </source>
</evidence>
<comment type="caution">
    <text evidence="1">The sequence shown here is derived from an EMBL/GenBank/DDBJ whole genome shotgun (WGS) entry which is preliminary data.</text>
</comment>
<dbReference type="EMBL" id="CAJVQB010090075">
    <property type="protein sequence ID" value="CAG8847969.1"/>
    <property type="molecule type" value="Genomic_DNA"/>
</dbReference>
<name>A0ABN7X7T1_GIGMA</name>
<gene>
    <name evidence="1" type="ORF">GMARGA_LOCUS38945</name>
</gene>
<proteinExistence type="predicted"/>
<organism evidence="1 2">
    <name type="scientific">Gigaspora margarita</name>
    <dbReference type="NCBI Taxonomy" id="4874"/>
    <lineage>
        <taxon>Eukaryota</taxon>
        <taxon>Fungi</taxon>
        <taxon>Fungi incertae sedis</taxon>
        <taxon>Mucoromycota</taxon>
        <taxon>Glomeromycotina</taxon>
        <taxon>Glomeromycetes</taxon>
        <taxon>Diversisporales</taxon>
        <taxon>Gigasporaceae</taxon>
        <taxon>Gigaspora</taxon>
    </lineage>
</organism>
<accession>A0ABN7X7T1</accession>
<sequence>KSKATKQQYKSLLKGEAKLELDEQTKKVWADFVKKAKKHKTDPSQHSQTIICGREEFAETRKNLRKIDQSGGLHRKKR</sequence>